<sequence>MSSSRARDYEYSLFEKNGEKVRTTLTEARAHEESKNKENHPSTRRKSFRSPPKFYQRHQPKPEDTSYMTEDNMLLSMARSNKNIAATPTTTTNTSNYQSNTLPTQKSLSNLTGEPTVRRRKSLIGSFDLKFGRSKSRQQQQQQEHLLSAPEVPSASSSYEELVPIVPSSQLSTTAPPHPHHVVQQQPVRSSSNSMLMGQENNNNIGHGMVAPAGADPGVNYDNYYQPALRAPFDPEATSSITSSIERNPSMDSNISKVSTYEYTPEELYSTISTANHWLEKQQAESNTISNSSKDKGKGKSRSVSHHSGMSGIIGLSSSDGNSERMQLDQEQMLYNNSTTQLRPRARSLRDKTRQQQVSQEKLKPTKEETPATTMAATTTSTSTTSNTRNSHHRASRSRSRVLRSPPPPQANAVDDVPPSLPNVDVRQIKNEINATPNTVPQQPPPPPLRGSSLAVSANNTPATASKESVNTAPNTPTASTSNKAADHHLTANVIYNVKRRLSLGKDRSGGKSHSGNSNNNSKETLDLDRKSLPANFASNREPRKRTLSNGSTLKTNSMVPPSEHRRKSGSNTAGFATIPLPRTSSMGSSATATDTAGSSRRSGNNTSPVPPLPSHQGAHITKKRSQEDIASTTRQQLVPPVPPVPRHHSLAPTTADGKRSSKTDASSRASSSSSFGRSGLSGDEQQQQQHSTTAATTATKRSLRRQISHGSSIGDTEDSDTGDKRVTRTKKKSITEEPVGKPTRPSNESGFVLWNPNKNNGNSAQETVGDHHHQVASSTKKSTINNTTTRRRGQTLPGSLATPPPLPTAPLPPMKVEPLNMTIPPEGTTRRKVHKSPAIGQKATTPTRIPMSNTKTSFSATTTPVGRSGTSSEEEIIYGDGNKVRRKKPERRLSRSKSGSGGKSPRVPSSTGTSPRARPKHTSSSTTTNSSDGGGSGSRDGKTSSQLYYSTTSNGGKPVTVGASPRLGAQTIAETGRTRKTSTTAATAGSLGRATSLHVPTVSSRKSSRASSELDPTDKGKYI</sequence>
<feature type="region of interest" description="Disordered" evidence="1">
    <location>
        <begin position="86"/>
        <end position="160"/>
    </location>
</feature>
<feature type="compositionally biased region" description="Basic residues" evidence="1">
    <location>
        <begin position="390"/>
        <end position="402"/>
    </location>
</feature>
<feature type="region of interest" description="Disordered" evidence="1">
    <location>
        <begin position="1"/>
        <end position="20"/>
    </location>
</feature>
<keyword evidence="3" id="KW-1185">Reference proteome</keyword>
<comment type="caution">
    <text evidence="2">The sequence shown here is derived from an EMBL/GenBank/DDBJ whole genome shotgun (WGS) entry which is preliminary data.</text>
</comment>
<feature type="compositionally biased region" description="Low complexity" evidence="1">
    <location>
        <begin position="982"/>
        <end position="997"/>
    </location>
</feature>
<evidence type="ECO:0000313" key="3">
    <source>
        <dbReference type="Proteomes" id="UP001209540"/>
    </source>
</evidence>
<feature type="compositionally biased region" description="Low complexity" evidence="1">
    <location>
        <begin position="86"/>
        <end position="101"/>
    </location>
</feature>
<feature type="compositionally biased region" description="Polar residues" evidence="1">
    <location>
        <begin position="102"/>
        <end position="113"/>
    </location>
</feature>
<feature type="compositionally biased region" description="Polar residues" evidence="1">
    <location>
        <begin position="431"/>
        <end position="440"/>
    </location>
</feature>
<feature type="compositionally biased region" description="Polar residues" evidence="1">
    <location>
        <begin position="843"/>
        <end position="872"/>
    </location>
</feature>
<feature type="compositionally biased region" description="Basic and acidic residues" evidence="1">
    <location>
        <begin position="1"/>
        <end position="10"/>
    </location>
</feature>
<organism evidence="2 3">
    <name type="scientific">Phascolomyces articulosus</name>
    <dbReference type="NCBI Taxonomy" id="60185"/>
    <lineage>
        <taxon>Eukaryota</taxon>
        <taxon>Fungi</taxon>
        <taxon>Fungi incertae sedis</taxon>
        <taxon>Mucoromycota</taxon>
        <taxon>Mucoromycotina</taxon>
        <taxon>Mucoromycetes</taxon>
        <taxon>Mucorales</taxon>
        <taxon>Lichtheimiaceae</taxon>
        <taxon>Phascolomyces</taxon>
    </lineage>
</organism>
<dbReference type="EMBL" id="JAIXMP010000015">
    <property type="protein sequence ID" value="KAI9261491.1"/>
    <property type="molecule type" value="Genomic_DNA"/>
</dbReference>
<reference evidence="2" key="2">
    <citation type="submission" date="2023-02" db="EMBL/GenBank/DDBJ databases">
        <authorList>
            <consortium name="DOE Joint Genome Institute"/>
            <person name="Mondo S.J."/>
            <person name="Chang Y."/>
            <person name="Wang Y."/>
            <person name="Ahrendt S."/>
            <person name="Andreopoulos W."/>
            <person name="Barry K."/>
            <person name="Beard J."/>
            <person name="Benny G.L."/>
            <person name="Blankenship S."/>
            <person name="Bonito G."/>
            <person name="Cuomo C."/>
            <person name="Desiro A."/>
            <person name="Gervers K.A."/>
            <person name="Hundley H."/>
            <person name="Kuo A."/>
            <person name="LaButti K."/>
            <person name="Lang B.F."/>
            <person name="Lipzen A."/>
            <person name="O'Donnell K."/>
            <person name="Pangilinan J."/>
            <person name="Reynolds N."/>
            <person name="Sandor L."/>
            <person name="Smith M.W."/>
            <person name="Tsang A."/>
            <person name="Grigoriev I.V."/>
            <person name="Stajich J.E."/>
            <person name="Spatafora J.W."/>
        </authorList>
    </citation>
    <scope>NUCLEOTIDE SEQUENCE</scope>
    <source>
        <strain evidence="2">RSA 2281</strain>
    </source>
</reference>
<feature type="compositionally biased region" description="Basic and acidic residues" evidence="1">
    <location>
        <begin position="25"/>
        <end position="41"/>
    </location>
</feature>
<evidence type="ECO:0000313" key="2">
    <source>
        <dbReference type="EMBL" id="KAI9261491.1"/>
    </source>
</evidence>
<reference evidence="2" key="1">
    <citation type="journal article" date="2022" name="IScience">
        <title>Evolution of zygomycete secretomes and the origins of terrestrial fungal ecologies.</title>
        <authorList>
            <person name="Chang Y."/>
            <person name="Wang Y."/>
            <person name="Mondo S."/>
            <person name="Ahrendt S."/>
            <person name="Andreopoulos W."/>
            <person name="Barry K."/>
            <person name="Beard J."/>
            <person name="Benny G.L."/>
            <person name="Blankenship S."/>
            <person name="Bonito G."/>
            <person name="Cuomo C."/>
            <person name="Desiro A."/>
            <person name="Gervers K.A."/>
            <person name="Hundley H."/>
            <person name="Kuo A."/>
            <person name="LaButti K."/>
            <person name="Lang B.F."/>
            <person name="Lipzen A."/>
            <person name="O'Donnell K."/>
            <person name="Pangilinan J."/>
            <person name="Reynolds N."/>
            <person name="Sandor L."/>
            <person name="Smith M.E."/>
            <person name="Tsang A."/>
            <person name="Grigoriev I.V."/>
            <person name="Stajich J.E."/>
            <person name="Spatafora J.W."/>
        </authorList>
    </citation>
    <scope>NUCLEOTIDE SEQUENCE</scope>
    <source>
        <strain evidence="2">RSA 2281</strain>
    </source>
</reference>
<gene>
    <name evidence="2" type="ORF">BDA99DRAFT_77750</name>
</gene>
<evidence type="ECO:0000256" key="1">
    <source>
        <dbReference type="SAM" id="MobiDB-lite"/>
    </source>
</evidence>
<feature type="compositionally biased region" description="Low complexity" evidence="1">
    <location>
        <begin position="306"/>
        <end position="321"/>
    </location>
</feature>
<feature type="compositionally biased region" description="Low complexity" evidence="1">
    <location>
        <begin position="664"/>
        <end position="700"/>
    </location>
</feature>
<feature type="compositionally biased region" description="Polar residues" evidence="1">
    <location>
        <begin position="454"/>
        <end position="484"/>
    </location>
</feature>
<name>A0AAD5PD48_9FUNG</name>
<feature type="compositionally biased region" description="Low complexity" evidence="1">
    <location>
        <begin position="923"/>
        <end position="932"/>
    </location>
</feature>
<feature type="compositionally biased region" description="Polar residues" evidence="1">
    <location>
        <begin position="548"/>
        <end position="560"/>
    </location>
</feature>
<feature type="compositionally biased region" description="Polar residues" evidence="1">
    <location>
        <begin position="329"/>
        <end position="342"/>
    </location>
</feature>
<feature type="region of interest" description="Disordered" evidence="1">
    <location>
        <begin position="505"/>
        <end position="1024"/>
    </location>
</feature>
<feature type="compositionally biased region" description="Low complexity" evidence="1">
    <location>
        <begin position="371"/>
        <end position="389"/>
    </location>
</feature>
<accession>A0AAD5PD48</accession>
<feature type="compositionally biased region" description="Low complexity" evidence="1">
    <location>
        <begin position="583"/>
        <end position="603"/>
    </location>
</feature>
<feature type="compositionally biased region" description="Pro residues" evidence="1">
    <location>
        <begin position="803"/>
        <end position="816"/>
    </location>
</feature>
<feature type="compositionally biased region" description="Low complexity" evidence="1">
    <location>
        <begin position="512"/>
        <end position="523"/>
    </location>
</feature>
<feature type="compositionally biased region" description="Low complexity" evidence="1">
    <location>
        <begin position="778"/>
        <end position="789"/>
    </location>
</feature>
<feature type="region of interest" description="Disordered" evidence="1">
    <location>
        <begin position="283"/>
        <end position="487"/>
    </location>
</feature>
<feature type="compositionally biased region" description="Polar residues" evidence="1">
    <location>
        <begin position="757"/>
        <end position="767"/>
    </location>
</feature>
<feature type="region of interest" description="Disordered" evidence="1">
    <location>
        <begin position="25"/>
        <end position="66"/>
    </location>
</feature>
<protein>
    <submittedName>
        <fullName evidence="2">Uncharacterized protein</fullName>
    </submittedName>
</protein>
<dbReference type="Proteomes" id="UP001209540">
    <property type="component" value="Unassembled WGS sequence"/>
</dbReference>
<dbReference type="AlphaFoldDB" id="A0AAD5PD48"/>
<proteinExistence type="predicted"/>
<feature type="compositionally biased region" description="Basic and acidic residues" evidence="1">
    <location>
        <begin position="361"/>
        <end position="370"/>
    </location>
</feature>
<feature type="compositionally biased region" description="Polar residues" evidence="1">
    <location>
        <begin position="947"/>
        <end position="956"/>
    </location>
</feature>